<dbReference type="PATRIC" id="fig|645517.4.peg.1734"/>
<sequence length="633" mass="69907">MARTSSSLQLFSRLARDNAGNTLVIIAGALLPLLALVGGGVDASRGYMAQARLQQACDAGVLAARKQLGSNTPNSMPGEVKNRGKRFFDVNFPDKIYGTTGRKFDMTMESDFSISGVADVVVPTTVMNIFGYKEMPLKVECAARLNFTNLDMMMVIDVTGSMRHTNAGDSMSRIDSVRSVIKDFYNQMETSKQSGVRTRYGFVPYATNVNVGPLLDPDWVVDDWNYSQRASAVDPAMLSITYTSTTWTPISGDRNEYYSQGTSCPADAHTYDWSEETVVGTTTTQTRTANGSRFECSSSDGGTYLIKEIRYSNYVSEKKTQQKIGLKRTWRYRDYNIDVSKIKKGKKLHTTAFDRFFMGTPQEVKSGTGWYEGCIEERETYEITDYTSVDLNRAKDLDIDLVPNSDASRWKPAISSFGFVRGLNWDGTGAPSKPLVDSDENFVNATWVGGWFGDGRWVSTSACPAAAKKLSPMTANELDTYLGTLLPGGKTYHDTGMIWGGRLLSKDGLFASENADVNGVPTSRHLIFLTDGQTEPLDVAYSAYGVEAVHHRRWNPSSTLTLAQTVEERFKFACNEIKKRNITIWVVAFGTNLNASMTECAGPGRYFEASNSSELSTAFNSILKSMGDLRISK</sequence>
<dbReference type="PROSITE" id="PS50234">
    <property type="entry name" value="VWFA"/>
    <property type="match status" value="1"/>
</dbReference>
<dbReference type="SUPFAM" id="SSF53300">
    <property type="entry name" value="vWA-like"/>
    <property type="match status" value="1"/>
</dbReference>
<dbReference type="RefSeq" id="WP_067787815.1">
    <property type="nucleotide sequence ID" value="NZ_CP016545.1"/>
</dbReference>
<organism evidence="2 3">
    <name type="scientific">Paraurantiacibacter namhicola</name>
    <dbReference type="NCBI Taxonomy" id="645517"/>
    <lineage>
        <taxon>Bacteria</taxon>
        <taxon>Pseudomonadati</taxon>
        <taxon>Pseudomonadota</taxon>
        <taxon>Alphaproteobacteria</taxon>
        <taxon>Sphingomonadales</taxon>
        <taxon>Erythrobacteraceae</taxon>
        <taxon>Paraurantiacibacter</taxon>
    </lineage>
</organism>
<dbReference type="OrthoDB" id="7522752at2"/>
<dbReference type="InterPro" id="IPR036465">
    <property type="entry name" value="vWFA_dom_sf"/>
</dbReference>
<dbReference type="Pfam" id="PF13400">
    <property type="entry name" value="Tad"/>
    <property type="match status" value="1"/>
</dbReference>
<dbReference type="Proteomes" id="UP000092698">
    <property type="component" value="Chromosome"/>
</dbReference>
<dbReference type="KEGG" id="anh:A6F65_01746"/>
<dbReference type="EMBL" id="CP016545">
    <property type="protein sequence ID" value="ANU08043.1"/>
    <property type="molecule type" value="Genomic_DNA"/>
</dbReference>
<keyword evidence="3" id="KW-1185">Reference proteome</keyword>
<evidence type="ECO:0000313" key="2">
    <source>
        <dbReference type="EMBL" id="ANU08043.1"/>
    </source>
</evidence>
<dbReference type="STRING" id="645517.A6F65_01746"/>
<evidence type="ECO:0000259" key="1">
    <source>
        <dbReference type="PROSITE" id="PS50234"/>
    </source>
</evidence>
<dbReference type="InterPro" id="IPR028087">
    <property type="entry name" value="Tad_N"/>
</dbReference>
<proteinExistence type="predicted"/>
<reference evidence="2 3" key="1">
    <citation type="submission" date="2016-07" db="EMBL/GenBank/DDBJ databases">
        <title>Complete genome sequence of Altererythrobacter namhicola JCM 16345T, containing esterase-encoding genes.</title>
        <authorList>
            <person name="Cheng H."/>
            <person name="Wu Y.-H."/>
            <person name="Jian S.-L."/>
            <person name="Huo Y.-Y."/>
            <person name="Wang C.-S."/>
            <person name="Xu X.-W."/>
        </authorList>
    </citation>
    <scope>NUCLEOTIDE SEQUENCE [LARGE SCALE GENOMIC DNA]</scope>
    <source>
        <strain evidence="2 3">JCM 16345</strain>
    </source>
</reference>
<evidence type="ECO:0000313" key="3">
    <source>
        <dbReference type="Proteomes" id="UP000092698"/>
    </source>
</evidence>
<dbReference type="InterPro" id="IPR002035">
    <property type="entry name" value="VWF_A"/>
</dbReference>
<protein>
    <recommendedName>
        <fullName evidence="1">VWFA domain-containing protein</fullName>
    </recommendedName>
</protein>
<accession>A0A1C7D9R2</accession>
<dbReference type="AlphaFoldDB" id="A0A1C7D9R2"/>
<feature type="domain" description="VWFA" evidence="1">
    <location>
        <begin position="151"/>
        <end position="210"/>
    </location>
</feature>
<name>A0A1C7D9R2_9SPHN</name>
<gene>
    <name evidence="2" type="ORF">A6F65_01746</name>
</gene>
<dbReference type="Gene3D" id="3.40.50.410">
    <property type="entry name" value="von Willebrand factor, type A domain"/>
    <property type="match status" value="2"/>
</dbReference>